<dbReference type="InterPro" id="IPR001876">
    <property type="entry name" value="Znf_RanBP2"/>
</dbReference>
<feature type="compositionally biased region" description="Polar residues" evidence="5">
    <location>
        <begin position="469"/>
        <end position="479"/>
    </location>
</feature>
<feature type="region of interest" description="Disordered" evidence="5">
    <location>
        <begin position="577"/>
        <end position="723"/>
    </location>
</feature>
<feature type="compositionally biased region" description="Low complexity" evidence="5">
    <location>
        <begin position="588"/>
        <end position="602"/>
    </location>
</feature>
<feature type="compositionally biased region" description="Basic and acidic residues" evidence="5">
    <location>
        <begin position="540"/>
        <end position="549"/>
    </location>
</feature>
<dbReference type="GO" id="GO:0008270">
    <property type="term" value="F:zinc ion binding"/>
    <property type="evidence" value="ECO:0007669"/>
    <property type="project" value="UniProtKB-KW"/>
</dbReference>
<dbReference type="GO" id="GO:0005737">
    <property type="term" value="C:cytoplasm"/>
    <property type="evidence" value="ECO:0007669"/>
    <property type="project" value="TreeGrafter"/>
</dbReference>
<feature type="compositionally biased region" description="Basic and acidic residues" evidence="5">
    <location>
        <begin position="480"/>
        <end position="492"/>
    </location>
</feature>
<feature type="compositionally biased region" description="Basic and acidic residues" evidence="5">
    <location>
        <begin position="617"/>
        <end position="630"/>
    </location>
</feature>
<dbReference type="PROSITE" id="PS50199">
    <property type="entry name" value="ZF_RANBP2_2"/>
    <property type="match status" value="1"/>
</dbReference>
<feature type="compositionally biased region" description="Polar residues" evidence="5">
    <location>
        <begin position="603"/>
        <end position="612"/>
    </location>
</feature>
<feature type="domain" description="RanBP2-type" evidence="6">
    <location>
        <begin position="94"/>
        <end position="123"/>
    </location>
</feature>
<feature type="compositionally biased region" description="Basic and acidic residues" evidence="5">
    <location>
        <begin position="396"/>
        <end position="413"/>
    </location>
</feature>
<feature type="region of interest" description="Disordered" evidence="5">
    <location>
        <begin position="469"/>
        <end position="552"/>
    </location>
</feature>
<organism evidence="7 8">
    <name type="scientific">Kingdonia uniflora</name>
    <dbReference type="NCBI Taxonomy" id="39325"/>
    <lineage>
        <taxon>Eukaryota</taxon>
        <taxon>Viridiplantae</taxon>
        <taxon>Streptophyta</taxon>
        <taxon>Embryophyta</taxon>
        <taxon>Tracheophyta</taxon>
        <taxon>Spermatophyta</taxon>
        <taxon>Magnoliopsida</taxon>
        <taxon>Ranunculales</taxon>
        <taxon>Circaeasteraceae</taxon>
        <taxon>Kingdonia</taxon>
    </lineage>
</organism>
<evidence type="ECO:0000256" key="3">
    <source>
        <dbReference type="ARBA" id="ARBA00022833"/>
    </source>
</evidence>
<dbReference type="GO" id="GO:0003729">
    <property type="term" value="F:mRNA binding"/>
    <property type="evidence" value="ECO:0007669"/>
    <property type="project" value="TreeGrafter"/>
</dbReference>
<evidence type="ECO:0000256" key="2">
    <source>
        <dbReference type="ARBA" id="ARBA00022771"/>
    </source>
</evidence>
<dbReference type="SMART" id="SM00547">
    <property type="entry name" value="ZnF_RBZ"/>
    <property type="match status" value="1"/>
</dbReference>
<evidence type="ECO:0000256" key="4">
    <source>
        <dbReference type="PROSITE-ProRule" id="PRU00322"/>
    </source>
</evidence>
<keyword evidence="3" id="KW-0862">Zinc</keyword>
<dbReference type="OrthoDB" id="448399at2759"/>
<evidence type="ECO:0000256" key="5">
    <source>
        <dbReference type="SAM" id="MobiDB-lite"/>
    </source>
</evidence>
<dbReference type="PANTHER" id="PTHR23111">
    <property type="entry name" value="ZINC FINGER PROTEIN"/>
    <property type="match status" value="1"/>
</dbReference>
<accession>A0A7J7LYN2</accession>
<reference evidence="7 8" key="1">
    <citation type="journal article" date="2020" name="IScience">
        <title>Genome Sequencing of the Endangered Kingdonia uniflora (Circaeasteraceae, Ranunculales) Reveals Potential Mechanisms of Evolutionary Specialization.</title>
        <authorList>
            <person name="Sun Y."/>
            <person name="Deng T."/>
            <person name="Zhang A."/>
            <person name="Moore M.J."/>
            <person name="Landis J.B."/>
            <person name="Lin N."/>
            <person name="Zhang H."/>
            <person name="Zhang X."/>
            <person name="Huang J."/>
            <person name="Zhang X."/>
            <person name="Sun H."/>
            <person name="Wang H."/>
        </authorList>
    </citation>
    <scope>NUCLEOTIDE SEQUENCE [LARGE SCALE GENOMIC DNA]</scope>
    <source>
        <strain evidence="7">TB1705</strain>
        <tissue evidence="7">Leaf</tissue>
    </source>
</reference>
<dbReference type="PROSITE" id="PS01358">
    <property type="entry name" value="ZF_RANBP2_1"/>
    <property type="match status" value="1"/>
</dbReference>
<dbReference type="Pfam" id="PF00641">
    <property type="entry name" value="Zn_ribbon_RanBP"/>
    <property type="match status" value="1"/>
</dbReference>
<evidence type="ECO:0000256" key="1">
    <source>
        <dbReference type="ARBA" id="ARBA00022723"/>
    </source>
</evidence>
<dbReference type="AlphaFoldDB" id="A0A7J7LYN2"/>
<gene>
    <name evidence="7" type="ORF">GIB67_006698</name>
</gene>
<evidence type="ECO:0000313" key="8">
    <source>
        <dbReference type="Proteomes" id="UP000541444"/>
    </source>
</evidence>
<evidence type="ECO:0000313" key="7">
    <source>
        <dbReference type="EMBL" id="KAF6147725.1"/>
    </source>
</evidence>
<dbReference type="Gene3D" id="4.10.1060.10">
    <property type="entry name" value="Zinc finger, RanBP2-type"/>
    <property type="match status" value="1"/>
</dbReference>
<feature type="compositionally biased region" description="Polar residues" evidence="5">
    <location>
        <begin position="689"/>
        <end position="711"/>
    </location>
</feature>
<name>A0A7J7LYN2_9MAGN</name>
<keyword evidence="8" id="KW-1185">Reference proteome</keyword>
<feature type="compositionally biased region" description="Polar residues" evidence="5">
    <location>
        <begin position="785"/>
        <end position="798"/>
    </location>
</feature>
<dbReference type="InterPro" id="IPR036443">
    <property type="entry name" value="Znf_RanBP2_sf"/>
</dbReference>
<feature type="compositionally biased region" description="Polar residues" evidence="5">
    <location>
        <begin position="526"/>
        <end position="539"/>
    </location>
</feature>
<dbReference type="Proteomes" id="UP000541444">
    <property type="component" value="Unassembled WGS sequence"/>
</dbReference>
<proteinExistence type="predicted"/>
<keyword evidence="2 4" id="KW-0863">Zinc-finger</keyword>
<dbReference type="SUPFAM" id="SSF90209">
    <property type="entry name" value="Ran binding protein zinc finger-like"/>
    <property type="match status" value="1"/>
</dbReference>
<dbReference type="EMBL" id="JACGCM010001879">
    <property type="protein sequence ID" value="KAF6147725.1"/>
    <property type="molecule type" value="Genomic_DNA"/>
</dbReference>
<comment type="caution">
    <text evidence="7">The sequence shown here is derived from an EMBL/GenBank/DDBJ whole genome shotgun (WGS) entry which is preliminary data.</text>
</comment>
<feature type="region of interest" description="Disordered" evidence="5">
    <location>
        <begin position="388"/>
        <end position="414"/>
    </location>
</feature>
<feature type="compositionally biased region" description="Polar residues" evidence="5">
    <location>
        <begin position="673"/>
        <end position="682"/>
    </location>
</feature>
<evidence type="ECO:0000259" key="6">
    <source>
        <dbReference type="PROSITE" id="PS50199"/>
    </source>
</evidence>
<feature type="compositionally biased region" description="Low complexity" evidence="5">
    <location>
        <begin position="648"/>
        <end position="658"/>
    </location>
</feature>
<feature type="region of interest" description="Disordered" evidence="5">
    <location>
        <begin position="328"/>
        <end position="350"/>
    </location>
</feature>
<dbReference type="PANTHER" id="PTHR23111:SF30">
    <property type="entry name" value="ZINC FINGER PROTEIN VAR3, CHLOROPLASTIC"/>
    <property type="match status" value="1"/>
</dbReference>
<keyword evidence="1" id="KW-0479">Metal-binding</keyword>
<feature type="region of interest" description="Disordered" evidence="5">
    <location>
        <begin position="777"/>
        <end position="809"/>
    </location>
</feature>
<protein>
    <recommendedName>
        <fullName evidence="6">RanBP2-type domain-containing protein</fullName>
    </recommendedName>
</protein>
<sequence length="809" mass="91212">MKSFIDGEGSNELEHERASTADLMRFLLSYACNPVVSNTKIEELVESSARNLFNELVNTSKNVRGMDLLWSTPRQVSDRYGQTPRPFGQNIEMKKGDWICGKCNFMNFARNMKCLECDGPRAKGLTSGREWECSQFHKPHSILMWGSISTKQQHSCRGVTVDNEFSNSRLCGWLKPFVMAVTHGWSSYAGLLSLQLQVYILKDQFLSSLAESPRCGFFSHTRNAICLRCECKRPGEPSPTSPPRFDLRYSSGSYLNNTETESKIASNEDKAERMFSKISQLDNVCDLNSASSDEAFPEIMPMRKGMNTFVVSTRKTPLERRLADVQYRKNLGNDGEPDRPSKTAGKSSISETLDRILGRSATMENLNGDSVGVTENLKSKSVPFVPLPADMFSKSQKREIQSKEDAGQSEKSGRQFYEVAEFSQRGFMEGIVESACGGPTGNSTGRIDHLEASNSKSWNNGFCQESRPYNVSGAVNSSEQGKRPHPSKDSRDPTGGFEGNFNASNVDFSYVRPTRNSVPRHDDLRASNQESWNVGSSQRLENRSSDRENWNMGFSRSLNENKVESAYRGYTENLNPNQYDLKTSNQESWNSCSSQGRSSSQQWENPQSSNYVFSRRHVNENKVDSVHTRATESFAPRLDDQQARNPESWNNSSWQSWNTGFPGTHSSQHKADSFNSVPTGYSSGRLENRQSAVPQPESPQNSRDNWSNEFSGKSLEGSAVKELDPLDMSEEAKTQRWFRRVAQIKDISELSQIPDEDFPSIMPMRKGVNRFVVSKRKTPLERRLTSQQYSRNLPTMSSELPVKKDDDLS</sequence>
<feature type="compositionally biased region" description="Polar residues" evidence="5">
    <location>
        <begin position="577"/>
        <end position="587"/>
    </location>
</feature>